<dbReference type="Pfam" id="PF04773">
    <property type="entry name" value="FecR"/>
    <property type="match status" value="1"/>
</dbReference>
<dbReference type="PIRSF" id="PIRSF018266">
    <property type="entry name" value="FecR"/>
    <property type="match status" value="1"/>
</dbReference>
<protein>
    <submittedName>
        <fullName evidence="4">DUF4974 domain-containing protein</fullName>
    </submittedName>
</protein>
<dbReference type="Pfam" id="PF16344">
    <property type="entry name" value="FecR_C"/>
    <property type="match status" value="1"/>
</dbReference>
<dbReference type="AlphaFoldDB" id="A0A399SWS4"/>
<keyword evidence="1" id="KW-0812">Transmembrane</keyword>
<feature type="domain" description="Protein FecR C-terminal" evidence="3">
    <location>
        <begin position="270"/>
        <end position="329"/>
    </location>
</feature>
<dbReference type="InterPro" id="IPR012373">
    <property type="entry name" value="Ferrdict_sens_TM"/>
</dbReference>
<gene>
    <name evidence="4" type="ORF">D1614_19380</name>
</gene>
<keyword evidence="5" id="KW-1185">Reference proteome</keyword>
<evidence type="ECO:0000256" key="1">
    <source>
        <dbReference type="SAM" id="Phobius"/>
    </source>
</evidence>
<evidence type="ECO:0000313" key="4">
    <source>
        <dbReference type="EMBL" id="RIJ46363.1"/>
    </source>
</evidence>
<dbReference type="Gene3D" id="3.55.50.30">
    <property type="match status" value="1"/>
</dbReference>
<accession>A0A399SWS4</accession>
<keyword evidence="1" id="KW-0472">Membrane</keyword>
<feature type="transmembrane region" description="Helical" evidence="1">
    <location>
        <begin position="88"/>
        <end position="108"/>
    </location>
</feature>
<dbReference type="Proteomes" id="UP000265926">
    <property type="component" value="Unassembled WGS sequence"/>
</dbReference>
<sequence>MTLELLNKYLQNKLSGEELQEVLHWIRQEALTEDERKLALADWENYRAEDTSESDTKFVGLFDRIQDEIERRENNTGKSKRRHLSAGWLLRAAGILLIPVLGVLFYTLTENRFIQSQYTLAAADTLEIIAPIGSRSVVQLSDGSQVHLNYGSKIRYPLFFSGETRDVVLEGEGFFEVAHNPEKPFIVKVGDINVKALGTEFNVLAYPEYKIIQTTLVNGKVVLEQRVEDGEAKLIGSMVPGQHAKYNRETGAISSSKGSVERYIAWKDGKLVFEDTPISEMAEKLSRMFNVDIEVDKEVEDFIYTVTFIDEPLSQILDLMTIATPVEYTSLPRKKLPNGTYSKQKIIITKKE</sequence>
<dbReference type="InterPro" id="IPR006860">
    <property type="entry name" value="FecR"/>
</dbReference>
<proteinExistence type="predicted"/>
<reference evidence="4 5" key="1">
    <citation type="submission" date="2018-08" db="EMBL/GenBank/DDBJ databases">
        <title>Pallidiluteibacterium maritimus gen. nov., sp. nov., isolated from coastal sediment.</title>
        <authorList>
            <person name="Zhou L.Y."/>
        </authorList>
    </citation>
    <scope>NUCLEOTIDE SEQUENCE [LARGE SCALE GENOMIC DNA]</scope>
    <source>
        <strain evidence="4 5">XSD2</strain>
    </source>
</reference>
<keyword evidence="1" id="KW-1133">Transmembrane helix</keyword>
<dbReference type="PANTHER" id="PTHR30273:SF2">
    <property type="entry name" value="PROTEIN FECR"/>
    <property type="match status" value="1"/>
</dbReference>
<evidence type="ECO:0000313" key="5">
    <source>
        <dbReference type="Proteomes" id="UP000265926"/>
    </source>
</evidence>
<evidence type="ECO:0000259" key="2">
    <source>
        <dbReference type="Pfam" id="PF04773"/>
    </source>
</evidence>
<comment type="caution">
    <text evidence="4">The sequence shown here is derived from an EMBL/GenBank/DDBJ whole genome shotgun (WGS) entry which is preliminary data.</text>
</comment>
<dbReference type="RefSeq" id="WP_119439637.1">
    <property type="nucleotide sequence ID" value="NZ_QWGR01000015.1"/>
</dbReference>
<dbReference type="InterPro" id="IPR032508">
    <property type="entry name" value="FecR_C"/>
</dbReference>
<dbReference type="EMBL" id="QWGR01000015">
    <property type="protein sequence ID" value="RIJ46363.1"/>
    <property type="molecule type" value="Genomic_DNA"/>
</dbReference>
<feature type="domain" description="FecR protein" evidence="2">
    <location>
        <begin position="133"/>
        <end position="221"/>
    </location>
</feature>
<evidence type="ECO:0000259" key="3">
    <source>
        <dbReference type="Pfam" id="PF16344"/>
    </source>
</evidence>
<dbReference type="OrthoDB" id="649666at2"/>
<dbReference type="Gene3D" id="2.60.120.1440">
    <property type="match status" value="1"/>
</dbReference>
<name>A0A399SWS4_9BACT</name>
<organism evidence="4 5">
    <name type="scientific">Maribellus luteus</name>
    <dbReference type="NCBI Taxonomy" id="2305463"/>
    <lineage>
        <taxon>Bacteria</taxon>
        <taxon>Pseudomonadati</taxon>
        <taxon>Bacteroidota</taxon>
        <taxon>Bacteroidia</taxon>
        <taxon>Marinilabiliales</taxon>
        <taxon>Prolixibacteraceae</taxon>
        <taxon>Maribellus</taxon>
    </lineage>
</organism>
<dbReference type="PANTHER" id="PTHR30273">
    <property type="entry name" value="PERIPLASMIC SIGNAL SENSOR AND SIGMA FACTOR ACTIVATOR FECR-RELATED"/>
    <property type="match status" value="1"/>
</dbReference>
<dbReference type="GO" id="GO:0016989">
    <property type="term" value="F:sigma factor antagonist activity"/>
    <property type="evidence" value="ECO:0007669"/>
    <property type="project" value="TreeGrafter"/>
</dbReference>